<organism evidence="1 2">
    <name type="scientific">Neophaeococcomyces mojaviensis</name>
    <dbReference type="NCBI Taxonomy" id="3383035"/>
    <lineage>
        <taxon>Eukaryota</taxon>
        <taxon>Fungi</taxon>
        <taxon>Dikarya</taxon>
        <taxon>Ascomycota</taxon>
        <taxon>Pezizomycotina</taxon>
        <taxon>Eurotiomycetes</taxon>
        <taxon>Chaetothyriomycetidae</taxon>
        <taxon>Chaetothyriales</taxon>
        <taxon>Chaetothyriales incertae sedis</taxon>
        <taxon>Neophaeococcomyces</taxon>
    </lineage>
</organism>
<name>A0ACC3ACP6_9EURO</name>
<gene>
    <name evidence="1" type="ORF">H2198_003208</name>
</gene>
<evidence type="ECO:0000313" key="2">
    <source>
        <dbReference type="Proteomes" id="UP001172386"/>
    </source>
</evidence>
<dbReference type="Proteomes" id="UP001172386">
    <property type="component" value="Unassembled WGS sequence"/>
</dbReference>
<reference evidence="1" key="1">
    <citation type="submission" date="2022-10" db="EMBL/GenBank/DDBJ databases">
        <title>Culturing micro-colonial fungi from biological soil crusts in the Mojave desert and describing Neophaeococcomyces mojavensis, and introducing the new genera and species Taxawa tesnikishii.</title>
        <authorList>
            <person name="Kurbessoian T."/>
            <person name="Stajich J.E."/>
        </authorList>
    </citation>
    <scope>NUCLEOTIDE SEQUENCE</scope>
    <source>
        <strain evidence="1">JES_112</strain>
    </source>
</reference>
<keyword evidence="2" id="KW-1185">Reference proteome</keyword>
<evidence type="ECO:0000313" key="1">
    <source>
        <dbReference type="EMBL" id="KAJ9659332.1"/>
    </source>
</evidence>
<comment type="caution">
    <text evidence="1">The sequence shown here is derived from an EMBL/GenBank/DDBJ whole genome shotgun (WGS) entry which is preliminary data.</text>
</comment>
<dbReference type="EMBL" id="JAPDRQ010000041">
    <property type="protein sequence ID" value="KAJ9659332.1"/>
    <property type="molecule type" value="Genomic_DNA"/>
</dbReference>
<protein>
    <submittedName>
        <fullName evidence="1">Uncharacterized protein</fullName>
    </submittedName>
</protein>
<accession>A0ACC3ACP6</accession>
<proteinExistence type="predicted"/>
<sequence>MGRAGPGIFDSDIAWDAASDLSPIIGIDLSSAGYPYHDMDEGDLPVLSIEDSAAHLNEGNFVRVFNLLRIGKRHYELVLFVVLSMRVGANIDERYLKYVKRTYKNISAWHHLPECRHQINVALKEFKSGEPYKLKDFDFGDDPPPNSDSEVNVW</sequence>